<feature type="domain" description="HTH crp-type" evidence="5">
    <location>
        <begin position="155"/>
        <end position="222"/>
    </location>
</feature>
<reference evidence="6 7" key="1">
    <citation type="submission" date="2020-03" db="EMBL/GenBank/DDBJ databases">
        <title>Soil Listeria distribution.</title>
        <authorList>
            <person name="Liao J."/>
            <person name="Wiedmann M."/>
        </authorList>
    </citation>
    <scope>NUCLEOTIDE SEQUENCE [LARGE SCALE GENOMIC DNA]</scope>
    <source>
        <strain evidence="6 7">FSL L7-1017</strain>
    </source>
</reference>
<dbReference type="InterPro" id="IPR014710">
    <property type="entry name" value="RmlC-like_jellyroll"/>
</dbReference>
<organism evidence="6 7">
    <name type="scientific">Listeria booriae</name>
    <dbReference type="NCBI Taxonomy" id="1552123"/>
    <lineage>
        <taxon>Bacteria</taxon>
        <taxon>Bacillati</taxon>
        <taxon>Bacillota</taxon>
        <taxon>Bacilli</taxon>
        <taxon>Bacillales</taxon>
        <taxon>Listeriaceae</taxon>
        <taxon>Listeria</taxon>
    </lineage>
</organism>
<dbReference type="GO" id="GO:0003677">
    <property type="term" value="F:DNA binding"/>
    <property type="evidence" value="ECO:0007669"/>
    <property type="project" value="UniProtKB-KW"/>
</dbReference>
<dbReference type="RefSeq" id="WP_185471210.1">
    <property type="nucleotide sequence ID" value="NZ_JAARRX010000005.1"/>
</dbReference>
<protein>
    <submittedName>
        <fullName evidence="6">Crp/Fnr family transcriptional regulator</fullName>
    </submittedName>
</protein>
<name>A0A7X0XTW2_9LIST</name>
<gene>
    <name evidence="6" type="ORF">HCA46_14250</name>
</gene>
<accession>A0A7X0XTW2</accession>
<keyword evidence="3" id="KW-0010">Activator</keyword>
<evidence type="ECO:0000313" key="7">
    <source>
        <dbReference type="Proteomes" id="UP000547643"/>
    </source>
</evidence>
<comment type="caution">
    <text evidence="6">The sequence shown here is derived from an EMBL/GenBank/DDBJ whole genome shotgun (WGS) entry which is preliminary data.</text>
</comment>
<evidence type="ECO:0000313" key="6">
    <source>
        <dbReference type="EMBL" id="MBC1780005.1"/>
    </source>
</evidence>
<dbReference type="SUPFAM" id="SSF51206">
    <property type="entry name" value="cAMP-binding domain-like"/>
    <property type="match status" value="1"/>
</dbReference>
<evidence type="ECO:0000256" key="3">
    <source>
        <dbReference type="ARBA" id="ARBA00023159"/>
    </source>
</evidence>
<dbReference type="GO" id="GO:0006355">
    <property type="term" value="P:regulation of DNA-templated transcription"/>
    <property type="evidence" value="ECO:0007669"/>
    <property type="project" value="InterPro"/>
</dbReference>
<dbReference type="Gene3D" id="2.60.120.10">
    <property type="entry name" value="Jelly Rolls"/>
    <property type="match status" value="1"/>
</dbReference>
<dbReference type="AlphaFoldDB" id="A0A7X0XTW2"/>
<sequence length="233" mass="26868">MYEKDELRSFASFATVLKILKRDPNFNKYCTQHRVPKGSTITLNKERKDCYLLESGYVKYDYTGSSSEGYYYVIPAGRFVSLPMVKNQFTLYARVTALTELVWWKIDVEFLRKMLQLEDPRNYVMLNYSIEVAYKLYIISKKYLLSAESRVYFGLLRCAEAGIKVADNQIELPSFLTYDLLAEFAGTSKGYTSTVLGELRDKGVLISSKKPWIITDLAWLKNILELEGLGDLN</sequence>
<evidence type="ECO:0000256" key="1">
    <source>
        <dbReference type="ARBA" id="ARBA00023015"/>
    </source>
</evidence>
<dbReference type="SUPFAM" id="SSF46785">
    <property type="entry name" value="Winged helix' DNA-binding domain"/>
    <property type="match status" value="1"/>
</dbReference>
<dbReference type="Proteomes" id="UP000547643">
    <property type="component" value="Unassembled WGS sequence"/>
</dbReference>
<evidence type="ECO:0000259" key="5">
    <source>
        <dbReference type="Pfam" id="PF13545"/>
    </source>
</evidence>
<keyword evidence="1" id="KW-0805">Transcription regulation</keyword>
<dbReference type="InterPro" id="IPR018490">
    <property type="entry name" value="cNMP-bd_dom_sf"/>
</dbReference>
<dbReference type="InterPro" id="IPR036390">
    <property type="entry name" value="WH_DNA-bd_sf"/>
</dbReference>
<keyword evidence="2" id="KW-0238">DNA-binding</keyword>
<keyword evidence="4" id="KW-0804">Transcription</keyword>
<evidence type="ECO:0000256" key="4">
    <source>
        <dbReference type="ARBA" id="ARBA00023163"/>
    </source>
</evidence>
<dbReference type="InterPro" id="IPR012318">
    <property type="entry name" value="HTH_CRP"/>
</dbReference>
<dbReference type="EMBL" id="JAARUV010000005">
    <property type="protein sequence ID" value="MBC1780005.1"/>
    <property type="molecule type" value="Genomic_DNA"/>
</dbReference>
<proteinExistence type="predicted"/>
<evidence type="ECO:0000256" key="2">
    <source>
        <dbReference type="ARBA" id="ARBA00023125"/>
    </source>
</evidence>
<dbReference type="Pfam" id="PF13545">
    <property type="entry name" value="HTH_Crp_2"/>
    <property type="match status" value="1"/>
</dbReference>